<dbReference type="Proteomes" id="UP001519460">
    <property type="component" value="Unassembled WGS sequence"/>
</dbReference>
<accession>A0ABD0KY53</accession>
<feature type="non-terminal residue" evidence="2">
    <location>
        <position position="122"/>
    </location>
</feature>
<reference evidence="2 3" key="1">
    <citation type="journal article" date="2023" name="Sci. Data">
        <title>Genome assembly of the Korean intertidal mud-creeper Batillaria attramentaria.</title>
        <authorList>
            <person name="Patra A.K."/>
            <person name="Ho P.T."/>
            <person name="Jun S."/>
            <person name="Lee S.J."/>
            <person name="Kim Y."/>
            <person name="Won Y.J."/>
        </authorList>
    </citation>
    <scope>NUCLEOTIDE SEQUENCE [LARGE SCALE GENOMIC DNA]</scope>
    <source>
        <strain evidence="2">Wonlab-2016</strain>
    </source>
</reference>
<dbReference type="EMBL" id="JACVVK020000111">
    <property type="protein sequence ID" value="KAK7491754.1"/>
    <property type="molecule type" value="Genomic_DNA"/>
</dbReference>
<evidence type="ECO:0000313" key="3">
    <source>
        <dbReference type="Proteomes" id="UP001519460"/>
    </source>
</evidence>
<comment type="caution">
    <text evidence="2">The sequence shown here is derived from an EMBL/GenBank/DDBJ whole genome shotgun (WGS) entry which is preliminary data.</text>
</comment>
<evidence type="ECO:0000256" key="1">
    <source>
        <dbReference type="SAM" id="MobiDB-lite"/>
    </source>
</evidence>
<protein>
    <submittedName>
        <fullName evidence="2">Uncharacterized protein</fullName>
    </submittedName>
</protein>
<gene>
    <name evidence="2" type="ORF">BaRGS_00017010</name>
</gene>
<keyword evidence="3" id="KW-1185">Reference proteome</keyword>
<proteinExistence type="predicted"/>
<name>A0ABD0KY53_9CAEN</name>
<feature type="compositionally biased region" description="Polar residues" evidence="1">
    <location>
        <begin position="38"/>
        <end position="52"/>
    </location>
</feature>
<sequence>MKGISHVSRSTGACDPVPLWQTTWGHVRHQSLMDSLASPRNTTQPYRSSSHAAQPFDIGATSDKPAISRATGKGRQDPSYRYDGEVKDDVLVCAGERPGYRLETSFTPAGDCSGFRSTTGSE</sequence>
<feature type="region of interest" description="Disordered" evidence="1">
    <location>
        <begin position="35"/>
        <end position="82"/>
    </location>
</feature>
<organism evidence="2 3">
    <name type="scientific">Batillaria attramentaria</name>
    <dbReference type="NCBI Taxonomy" id="370345"/>
    <lineage>
        <taxon>Eukaryota</taxon>
        <taxon>Metazoa</taxon>
        <taxon>Spiralia</taxon>
        <taxon>Lophotrochozoa</taxon>
        <taxon>Mollusca</taxon>
        <taxon>Gastropoda</taxon>
        <taxon>Caenogastropoda</taxon>
        <taxon>Sorbeoconcha</taxon>
        <taxon>Cerithioidea</taxon>
        <taxon>Batillariidae</taxon>
        <taxon>Batillaria</taxon>
    </lineage>
</organism>
<evidence type="ECO:0000313" key="2">
    <source>
        <dbReference type="EMBL" id="KAK7491754.1"/>
    </source>
</evidence>
<dbReference type="AlphaFoldDB" id="A0ABD0KY53"/>